<dbReference type="Proteomes" id="UP000183954">
    <property type="component" value="Unassembled WGS sequence"/>
</dbReference>
<sequence length="72" mass="8120">MNGVNSVPGPVTQCSTRIKSVEEFLSTVDNAFKNICPVTEKCELWYRGQPLWTILKCKENQGRGDHFEGGFQ</sequence>
<dbReference type="EMBL" id="FQXJ01000016">
    <property type="protein sequence ID" value="SHI30410.1"/>
    <property type="molecule type" value="Genomic_DNA"/>
</dbReference>
<proteinExistence type="predicted"/>
<evidence type="ECO:0000313" key="2">
    <source>
        <dbReference type="Proteomes" id="UP000183954"/>
    </source>
</evidence>
<name>A0A1M6A1Q8_9FIRM</name>
<dbReference type="RefSeq" id="WP_073031353.1">
    <property type="nucleotide sequence ID" value="NZ_FQXJ01000016.1"/>
</dbReference>
<gene>
    <name evidence="1" type="ORF">SAMN02746098_03860</name>
</gene>
<evidence type="ECO:0000313" key="1">
    <source>
        <dbReference type="EMBL" id="SHI30410.1"/>
    </source>
</evidence>
<organism evidence="1 2">
    <name type="scientific">Desulfosporosinus lacus DSM 15449</name>
    <dbReference type="NCBI Taxonomy" id="1121420"/>
    <lineage>
        <taxon>Bacteria</taxon>
        <taxon>Bacillati</taxon>
        <taxon>Bacillota</taxon>
        <taxon>Clostridia</taxon>
        <taxon>Eubacteriales</taxon>
        <taxon>Desulfitobacteriaceae</taxon>
        <taxon>Desulfosporosinus</taxon>
    </lineage>
</organism>
<accession>A0A1M6A1Q8</accession>
<dbReference type="AlphaFoldDB" id="A0A1M6A1Q8"/>
<reference evidence="2" key="1">
    <citation type="submission" date="2016-11" db="EMBL/GenBank/DDBJ databases">
        <authorList>
            <person name="Varghese N."/>
            <person name="Submissions S."/>
        </authorList>
    </citation>
    <scope>NUCLEOTIDE SEQUENCE [LARGE SCALE GENOMIC DNA]</scope>
    <source>
        <strain evidence="2">DSM 15449</strain>
    </source>
</reference>
<protein>
    <submittedName>
        <fullName evidence="1">Uncharacterized protein</fullName>
    </submittedName>
</protein>
<keyword evidence="2" id="KW-1185">Reference proteome</keyword>
<dbReference type="STRING" id="1121420.SAMN02746098_03860"/>